<accession>A0A9W8ZAH6</accession>
<keyword evidence="3" id="KW-1185">Reference proteome</keyword>
<evidence type="ECO:0000256" key="1">
    <source>
        <dbReference type="SAM" id="Phobius"/>
    </source>
</evidence>
<sequence length="219" mass="23893">MSLKLLSYPTTFHAGETHFITYAPADQVNSVLALTRPESRLRDWTADSVYNITNGARGGRITWRVKSEGWLWDGMIKQEIDWRFILCRNDTSKPCAKSDIIRAVRGVDNSTSKSTILEAYASTSSAGIASNEEVLDSAEKAGVGVGVSVGVIVVLVASYLVLLHVRRRKGTMIVSSESAQGPSPMGQNWGEREMAELNAQYGTAELAPESEPVQMSALR</sequence>
<dbReference type="AlphaFoldDB" id="A0A9W8ZAH6"/>
<protein>
    <recommendedName>
        <fullName evidence="4">Mid2 domain-containing protein</fullName>
    </recommendedName>
</protein>
<keyword evidence="1" id="KW-0472">Membrane</keyword>
<dbReference type="EMBL" id="JAPEVA010000053">
    <property type="protein sequence ID" value="KAJ4403232.1"/>
    <property type="molecule type" value="Genomic_DNA"/>
</dbReference>
<name>A0A9W8ZAH6_9PLEO</name>
<keyword evidence="1" id="KW-1133">Transmembrane helix</keyword>
<dbReference type="OrthoDB" id="10513496at2759"/>
<keyword evidence="1" id="KW-0812">Transmembrane</keyword>
<organism evidence="2 3">
    <name type="scientific">Didymella pomorum</name>
    <dbReference type="NCBI Taxonomy" id="749634"/>
    <lineage>
        <taxon>Eukaryota</taxon>
        <taxon>Fungi</taxon>
        <taxon>Dikarya</taxon>
        <taxon>Ascomycota</taxon>
        <taxon>Pezizomycotina</taxon>
        <taxon>Dothideomycetes</taxon>
        <taxon>Pleosporomycetidae</taxon>
        <taxon>Pleosporales</taxon>
        <taxon>Pleosporineae</taxon>
        <taxon>Didymellaceae</taxon>
        <taxon>Didymella</taxon>
    </lineage>
</organism>
<evidence type="ECO:0008006" key="4">
    <source>
        <dbReference type="Google" id="ProtNLM"/>
    </source>
</evidence>
<reference evidence="2" key="1">
    <citation type="submission" date="2022-10" db="EMBL/GenBank/DDBJ databases">
        <title>Tapping the CABI collections for fungal endophytes: first genome assemblies for Collariella, Neodidymelliopsis, Ascochyta clinopodiicola, Didymella pomorum, Didymosphaeria variabile, Neocosmospora piperis and Neocucurbitaria cava.</title>
        <authorList>
            <person name="Hill R."/>
        </authorList>
    </citation>
    <scope>NUCLEOTIDE SEQUENCE</scope>
    <source>
        <strain evidence="2">IMI 355091</strain>
    </source>
</reference>
<gene>
    <name evidence="2" type="ORF">N0V91_006635</name>
</gene>
<feature type="transmembrane region" description="Helical" evidence="1">
    <location>
        <begin position="141"/>
        <end position="162"/>
    </location>
</feature>
<dbReference type="Proteomes" id="UP001140510">
    <property type="component" value="Unassembled WGS sequence"/>
</dbReference>
<comment type="caution">
    <text evidence="2">The sequence shown here is derived from an EMBL/GenBank/DDBJ whole genome shotgun (WGS) entry which is preliminary data.</text>
</comment>
<proteinExistence type="predicted"/>
<evidence type="ECO:0000313" key="3">
    <source>
        <dbReference type="Proteomes" id="UP001140510"/>
    </source>
</evidence>
<evidence type="ECO:0000313" key="2">
    <source>
        <dbReference type="EMBL" id="KAJ4403232.1"/>
    </source>
</evidence>